<reference evidence="1" key="1">
    <citation type="submission" date="2017-08" db="EMBL/GenBank/DDBJ databases">
        <authorList>
            <consortium name="Urmite Genomes"/>
        </authorList>
    </citation>
    <scope>NUCLEOTIDE SEQUENCE [LARGE SCALE GENOMIC DNA]</scope>
    <source>
        <strain evidence="1">IHUMI-LCC2</strain>
    </source>
</reference>
<dbReference type="KEGG" id="vg:35381868"/>
<evidence type="ECO:0000313" key="2">
    <source>
        <dbReference type="Proteomes" id="UP000236316"/>
    </source>
</evidence>
<accession>A0A2I2L6C2</accession>
<gene>
    <name evidence="1" type="ORF">ORPV_1194</name>
</gene>
<name>A0A2I2L6C2_9VIRU</name>
<dbReference type="EMBL" id="LT906555">
    <property type="protein sequence ID" value="SNW63098.1"/>
    <property type="molecule type" value="Genomic_DNA"/>
</dbReference>
<dbReference type="RefSeq" id="YP_009449400.1">
    <property type="nucleotide sequence ID" value="NC_036594.1"/>
</dbReference>
<protein>
    <submittedName>
        <fullName evidence="1">Uncharacterized protein</fullName>
    </submittedName>
</protein>
<organism evidence="1">
    <name type="scientific">Orpheovirus IHUMI-LCC2</name>
    <dbReference type="NCBI Taxonomy" id="2023057"/>
    <lineage>
        <taxon>Viruses</taxon>
        <taxon>Varidnaviria</taxon>
        <taxon>Bamfordvirae</taxon>
        <taxon>Nucleocytoviricota</taxon>
        <taxon>Megaviricetes</taxon>
        <taxon>Pimascovirales</taxon>
        <taxon>Ocovirineae</taxon>
        <taxon>Orpheoviridae</taxon>
        <taxon>Alphaorpheovirus</taxon>
        <taxon>Alphaorpheovirus massiliense</taxon>
    </lineage>
</organism>
<dbReference type="GeneID" id="35381868"/>
<keyword evidence="2" id="KW-1185">Reference proteome</keyword>
<sequence>MEVNETEIVTLITDKTNINGRILSVSDLDDALRQRTINPTSTLVNLIPNIDTDLDILFLSLCLRYAANPNVYINTLNTPPLHVLTYIYSCLSGVPSRRSFLPTIFSIFVLSGANSDLPSSLSVGSPSLSALYPTLFSPLITTNYMYLLLDKPENINEIEWVSAISLHSNRTILYNLERNNIPVNIDYLLLQSINYLNLQSLTYFLIYGATTDYLAFSTIISNINIYGLITKLRSMALTLIDYGAELDKYQLETIRDLSRRYNRYIGELFYDTLVERYSIPYWRKICDVDRVIYNDYIKRIIKSISNEESICEKLSELSTRDVRSLVEEFRIGQRKEINERTNKLLDSSSFICKMNDDVYSYFAGDIRRYVSNNGDLWCFTPDQDLSGGINPYNGEKLPIDITTSPFETNTIESIISLLFSIPVINNVKTDNSISKFENFLSDNNINITNIRKLSNLQKTTIISKFNINLSLIDYPGFSRIMWAIISQYPQLRPEIILLLKW</sequence>
<proteinExistence type="predicted"/>
<dbReference type="Proteomes" id="UP000236316">
    <property type="component" value="Segment"/>
</dbReference>
<evidence type="ECO:0000313" key="1">
    <source>
        <dbReference type="EMBL" id="SNW63098.1"/>
    </source>
</evidence>